<comment type="caution">
    <text evidence="1">The sequence shown here is derived from an EMBL/GenBank/DDBJ whole genome shotgun (WGS) entry which is preliminary data.</text>
</comment>
<sequence length="76" mass="8844">MNIVLVTLVRSTWQSSSKLKYVFPLIRIFLFYYNKHILKGLHSFEDEARAHCSRISSLGHDVKCEEITSLALDNLF</sequence>
<organism evidence="1 2">
    <name type="scientific">Engystomops pustulosus</name>
    <name type="common">Tungara frog</name>
    <name type="synonym">Physalaemus pustulosus</name>
    <dbReference type="NCBI Taxonomy" id="76066"/>
    <lineage>
        <taxon>Eukaryota</taxon>
        <taxon>Metazoa</taxon>
        <taxon>Chordata</taxon>
        <taxon>Craniata</taxon>
        <taxon>Vertebrata</taxon>
        <taxon>Euteleostomi</taxon>
        <taxon>Amphibia</taxon>
        <taxon>Batrachia</taxon>
        <taxon>Anura</taxon>
        <taxon>Neobatrachia</taxon>
        <taxon>Hyloidea</taxon>
        <taxon>Leptodactylidae</taxon>
        <taxon>Leiuperinae</taxon>
        <taxon>Engystomops</taxon>
    </lineage>
</organism>
<protein>
    <submittedName>
        <fullName evidence="1">Uncharacterized protein</fullName>
    </submittedName>
</protein>
<evidence type="ECO:0000313" key="1">
    <source>
        <dbReference type="EMBL" id="KAG8559821.1"/>
    </source>
</evidence>
<dbReference type="Proteomes" id="UP000824782">
    <property type="component" value="Unassembled WGS sequence"/>
</dbReference>
<dbReference type="EMBL" id="WNYA01000008">
    <property type="protein sequence ID" value="KAG8559821.1"/>
    <property type="molecule type" value="Genomic_DNA"/>
</dbReference>
<keyword evidence="2" id="KW-1185">Reference proteome</keyword>
<reference evidence="1" key="1">
    <citation type="thesis" date="2020" institute="ProQuest LLC" country="789 East Eisenhower Parkway, Ann Arbor, MI, USA">
        <title>Comparative Genomics and Chromosome Evolution.</title>
        <authorList>
            <person name="Mudd A.B."/>
        </authorList>
    </citation>
    <scope>NUCLEOTIDE SEQUENCE</scope>
    <source>
        <strain evidence="1">237g6f4</strain>
        <tissue evidence="1">Blood</tissue>
    </source>
</reference>
<dbReference type="AlphaFoldDB" id="A0AAV7AKZ1"/>
<gene>
    <name evidence="1" type="ORF">GDO81_017467</name>
</gene>
<evidence type="ECO:0000313" key="2">
    <source>
        <dbReference type="Proteomes" id="UP000824782"/>
    </source>
</evidence>
<accession>A0AAV7AKZ1</accession>
<proteinExistence type="predicted"/>
<name>A0AAV7AKZ1_ENGPU</name>